<evidence type="ECO:0000313" key="7">
    <source>
        <dbReference type="Proteomes" id="UP000642876"/>
    </source>
</evidence>
<keyword evidence="2" id="KW-0472">Membrane</keyword>
<evidence type="ECO:0008006" key="8">
    <source>
        <dbReference type="Google" id="ProtNLM"/>
    </source>
</evidence>
<dbReference type="EMBL" id="CP061032">
    <property type="protein sequence ID" value="QNP89969.1"/>
    <property type="molecule type" value="Genomic_DNA"/>
</dbReference>
<evidence type="ECO:0000256" key="3">
    <source>
        <dbReference type="SAM" id="SignalP"/>
    </source>
</evidence>
<dbReference type="Proteomes" id="UP000516235">
    <property type="component" value="Chromosome"/>
</dbReference>
<evidence type="ECO:0000313" key="5">
    <source>
        <dbReference type="EMBL" id="QNP89969.1"/>
    </source>
</evidence>
<keyword evidence="3" id="KW-0732">Signal</keyword>
<feature type="transmembrane region" description="Helical" evidence="2">
    <location>
        <begin position="240"/>
        <end position="262"/>
    </location>
</feature>
<proteinExistence type="predicted"/>
<feature type="signal peptide" evidence="3">
    <location>
        <begin position="1"/>
        <end position="25"/>
    </location>
</feature>
<feature type="chain" id="PRO_5028819032" description="Secreted protein" evidence="3">
    <location>
        <begin position="26"/>
        <end position="267"/>
    </location>
</feature>
<evidence type="ECO:0000313" key="6">
    <source>
        <dbReference type="Proteomes" id="UP000516235"/>
    </source>
</evidence>
<evidence type="ECO:0000313" key="4">
    <source>
        <dbReference type="EMBL" id="MBC3178334.1"/>
    </source>
</evidence>
<name>A0A7H0JY53_9CORY</name>
<dbReference type="Proteomes" id="UP000642876">
    <property type="component" value="Unassembled WGS sequence"/>
</dbReference>
<keyword evidence="7" id="KW-1185">Reference proteome</keyword>
<sequence>MNRLVAAAAAGALALAALPTPDAAAQDLPKETTDAHGETFYLNDEGTHYVTDIQEAAQPYAELDSTQQEKAVAIADAAVAGLIETGIIREANVPAPSLDDDTTPAPASTPTSETASAPVATPSGEAPAELPLGSSDVDPAAVAPIANGLVKFPPVLTIDDVTYYLNKNGHTFVADILRVNADVTPEEVEASDVLVTKYAGEVARQGAEAARAAGEPVDETLEVAPADTDRGLAAETGSNILVRTLFALALASVLGAAFFAFARRRLV</sequence>
<dbReference type="AlphaFoldDB" id="A0A7H0JY53"/>
<keyword evidence="2" id="KW-1133">Transmembrane helix</keyword>
<dbReference type="KEGG" id="cluj:IAU68_09980"/>
<dbReference type="EMBL" id="JACMYE010000002">
    <property type="protein sequence ID" value="MBC3178334.1"/>
    <property type="molecule type" value="Genomic_DNA"/>
</dbReference>
<organism evidence="5 6">
    <name type="scientific">Corynebacterium lujinxingii</name>
    <dbReference type="NCBI Taxonomy" id="2763010"/>
    <lineage>
        <taxon>Bacteria</taxon>
        <taxon>Bacillati</taxon>
        <taxon>Actinomycetota</taxon>
        <taxon>Actinomycetes</taxon>
        <taxon>Mycobacteriales</taxon>
        <taxon>Corynebacteriaceae</taxon>
        <taxon>Corynebacterium</taxon>
    </lineage>
</organism>
<protein>
    <recommendedName>
        <fullName evidence="8">Secreted protein</fullName>
    </recommendedName>
</protein>
<feature type="compositionally biased region" description="Low complexity" evidence="1">
    <location>
        <begin position="103"/>
        <end position="123"/>
    </location>
</feature>
<accession>A0A7H0JY53</accession>
<reference evidence="6 7" key="1">
    <citation type="submission" date="2020-08" db="EMBL/GenBank/DDBJ databases">
        <title>novel species in genus Corynebacterium.</title>
        <authorList>
            <person name="Zhang G."/>
        </authorList>
    </citation>
    <scope>NUCLEOTIDE SEQUENCE [LARGE SCALE GENOMIC DNA]</scope>
    <source>
        <strain evidence="5">Zg-917</strain>
        <strain evidence="6 7">zg-917</strain>
    </source>
</reference>
<gene>
    <name evidence="4" type="ORF">H7348_03215</name>
    <name evidence="5" type="ORF">IAU68_09980</name>
</gene>
<feature type="region of interest" description="Disordered" evidence="1">
    <location>
        <begin position="93"/>
        <end position="135"/>
    </location>
</feature>
<evidence type="ECO:0000256" key="1">
    <source>
        <dbReference type="SAM" id="MobiDB-lite"/>
    </source>
</evidence>
<evidence type="ECO:0000256" key="2">
    <source>
        <dbReference type="SAM" id="Phobius"/>
    </source>
</evidence>
<dbReference type="RefSeq" id="WP_171193735.1">
    <property type="nucleotide sequence ID" value="NZ_CP061032.1"/>
</dbReference>
<keyword evidence="2" id="KW-0812">Transmembrane</keyword>